<organism evidence="4">
    <name type="scientific">Phallusia mammillata</name>
    <dbReference type="NCBI Taxonomy" id="59560"/>
    <lineage>
        <taxon>Eukaryota</taxon>
        <taxon>Metazoa</taxon>
        <taxon>Chordata</taxon>
        <taxon>Tunicata</taxon>
        <taxon>Ascidiacea</taxon>
        <taxon>Phlebobranchia</taxon>
        <taxon>Ascidiidae</taxon>
        <taxon>Phallusia</taxon>
    </lineage>
</organism>
<dbReference type="InterPro" id="IPR036034">
    <property type="entry name" value="PDZ_sf"/>
</dbReference>
<dbReference type="AlphaFoldDB" id="A0A6F9DI05"/>
<feature type="compositionally biased region" description="Basic and acidic residues" evidence="2">
    <location>
        <begin position="199"/>
        <end position="209"/>
    </location>
</feature>
<dbReference type="GO" id="GO:0007165">
    <property type="term" value="P:signal transduction"/>
    <property type="evidence" value="ECO:0007669"/>
    <property type="project" value="InterPro"/>
</dbReference>
<dbReference type="Gene3D" id="2.30.42.10">
    <property type="match status" value="1"/>
</dbReference>
<gene>
    <name evidence="4" type="primary">LOC100187130</name>
</gene>
<dbReference type="SUPFAM" id="SSF50156">
    <property type="entry name" value="PDZ domain-like"/>
    <property type="match status" value="1"/>
</dbReference>
<feature type="domain" description="PDZ" evidence="3">
    <location>
        <begin position="818"/>
        <end position="894"/>
    </location>
</feature>
<feature type="compositionally biased region" description="Low complexity" evidence="2">
    <location>
        <begin position="262"/>
        <end position="271"/>
    </location>
</feature>
<feature type="compositionally biased region" description="Polar residues" evidence="2">
    <location>
        <begin position="33"/>
        <end position="51"/>
    </location>
</feature>
<feature type="region of interest" description="Disordered" evidence="2">
    <location>
        <begin position="199"/>
        <end position="275"/>
    </location>
</feature>
<evidence type="ECO:0000259" key="3">
    <source>
        <dbReference type="PROSITE" id="PS50106"/>
    </source>
</evidence>
<proteinExistence type="evidence at transcript level"/>
<dbReference type="InterPro" id="IPR029071">
    <property type="entry name" value="Ubiquitin-like_domsf"/>
</dbReference>
<feature type="compositionally biased region" description="Low complexity" evidence="2">
    <location>
        <begin position="13"/>
        <end position="32"/>
    </location>
</feature>
<name>A0A6F9DI05_9ASCI</name>
<accession>A0A6F9DI05</accession>
<feature type="coiled-coil region" evidence="1">
    <location>
        <begin position="962"/>
        <end position="996"/>
    </location>
</feature>
<dbReference type="SMART" id="SM00228">
    <property type="entry name" value="PDZ"/>
    <property type="match status" value="1"/>
</dbReference>
<keyword evidence="1" id="KW-0175">Coiled coil</keyword>
<feature type="compositionally biased region" description="Low complexity" evidence="2">
    <location>
        <begin position="226"/>
        <end position="251"/>
    </location>
</feature>
<dbReference type="InterPro" id="IPR000159">
    <property type="entry name" value="RA_dom"/>
</dbReference>
<feature type="region of interest" description="Disordered" evidence="2">
    <location>
        <begin position="1"/>
        <end position="77"/>
    </location>
</feature>
<evidence type="ECO:0000256" key="1">
    <source>
        <dbReference type="SAM" id="Coils"/>
    </source>
</evidence>
<dbReference type="Gene3D" id="3.10.20.90">
    <property type="entry name" value="Phosphatidylinositol 3-kinase Catalytic Subunit, Chain A, domain 1"/>
    <property type="match status" value="1"/>
</dbReference>
<dbReference type="Pfam" id="PF00788">
    <property type="entry name" value="RA"/>
    <property type="match status" value="1"/>
</dbReference>
<dbReference type="PROSITE" id="PS50106">
    <property type="entry name" value="PDZ"/>
    <property type="match status" value="1"/>
</dbReference>
<sequence length="1019" mass="114394">MLKHLHSAHRRSLSLLTDSSTSSVVTTDPTLTNYSQSNEKSSRKTPGQYSRSVKHRNKTQREGTVVQKCNRRNAHSQRIKASSVYIASTSTDEFLSDSKKSYDTSKLNKSRMRKFMQFKNPKPISEWTTEDACDWLKANQLDDDGKLSVQFRVSRICGRHLADPETAWNSMNRLNFQNSRQKQDVLLKLAECFREAKTVPKATKTDSHPKSKQRIRPPSSISHAESMVTSSDYVSGSSTSSTSATVPASSSSEHDQSNGEESTTSSSATSSNKVKKTLTQIRHAISKPKVVVSQAAPETSLLHSIVIHSDINSQDQFTPTELQITETTTTGELIQLFLDSAAINDDINLFVINDVTVPDVDAKDKKHKNRGIMSSRRMLESDECPLAVYRAITTSTRRNVTRRLELSQLRGVVMKVICRIGKHRPKGKQFRVSTQTSVDHVMRLALRKFRLRNVEPSLFALCEISVSGDVAEIPDTRKPVWRNGTSLLLCDRVTLKDINTGNANNGIPDFKRSCSMTSNLSSESRCSNGSDSWTPYNLDKIGRLTEELLEHEKERLTKDDSSNDDVMVEDVMPLTSESRRSSEATSFQSRLGSCSESVLLSADQQKADSLTVDNSMLRSQLRERDEQFDEVHRKVSQVRCMLESGLQRYHESVNQQSEINNGSSLALEQELKSTEQMISSTEDMLGQLFRHQRQLLARQKRNDSVTSSGDEQVTTALGTMELENVDSAALADVDLQIAVHQADLLALKHKHQVLDMKVSLFVAQRKAEKFRNMIHSSLYSIVSPSETHRCNGNNMEMASQFISEHPGYSIHSCEVFAGNSGYGLSLKDEVDTTRNNGRVRGTIVNCNYEQGRLLKGDRLLEVNGVNVQSVGVEFVARILKETISARLVVMRRRETPAQECNRCILNLPKDSQLTSSASPSTRSEDTDDDDVIMKDFDALKPARPGSEEMADWREMTALKSDLSMLMRELEVTSRAKRELERDMARKRNQDVVLESENVRLRAMVTELQKACRLAQTDST</sequence>
<feature type="compositionally biased region" description="Basic residues" evidence="2">
    <location>
        <begin position="1"/>
        <end position="12"/>
    </location>
</feature>
<evidence type="ECO:0000256" key="2">
    <source>
        <dbReference type="SAM" id="MobiDB-lite"/>
    </source>
</evidence>
<protein>
    <submittedName>
        <fullName evidence="4">Uncharacterized protein LOC100187130</fullName>
    </submittedName>
</protein>
<dbReference type="PANTHER" id="PTHR12573">
    <property type="entry name" value="AT09986P-RELATED"/>
    <property type="match status" value="1"/>
</dbReference>
<reference evidence="4" key="1">
    <citation type="submission" date="2020-04" db="EMBL/GenBank/DDBJ databases">
        <authorList>
            <person name="Neveu A P."/>
        </authorList>
    </citation>
    <scope>NUCLEOTIDE SEQUENCE</scope>
    <source>
        <tissue evidence="4">Whole embryo</tissue>
    </source>
</reference>
<dbReference type="SUPFAM" id="SSF54236">
    <property type="entry name" value="Ubiquitin-like"/>
    <property type="match status" value="1"/>
</dbReference>
<dbReference type="PANTHER" id="PTHR12573:SF4">
    <property type="entry name" value="AT09986P-RELATED"/>
    <property type="match status" value="1"/>
</dbReference>
<dbReference type="EMBL" id="LR787190">
    <property type="protein sequence ID" value="CAB3263052.1"/>
    <property type="molecule type" value="mRNA"/>
</dbReference>
<dbReference type="InterPro" id="IPR001478">
    <property type="entry name" value="PDZ"/>
</dbReference>
<evidence type="ECO:0000313" key="4">
    <source>
        <dbReference type="EMBL" id="CAB3263052.1"/>
    </source>
</evidence>